<dbReference type="GO" id="GO:0005525">
    <property type="term" value="F:GTP binding"/>
    <property type="evidence" value="ECO:0007669"/>
    <property type="project" value="UniProtKB-KW"/>
</dbReference>
<evidence type="ECO:0000313" key="4">
    <source>
        <dbReference type="EMBL" id="KZS90223.1"/>
    </source>
</evidence>
<reference evidence="4 5" key="1">
    <citation type="journal article" date="2016" name="Mol. Biol. Evol.">
        <title>Comparative Genomics of Early-Diverging Mushroom-Forming Fungi Provides Insights into the Origins of Lignocellulose Decay Capabilities.</title>
        <authorList>
            <person name="Nagy L.G."/>
            <person name="Riley R."/>
            <person name="Tritt A."/>
            <person name="Adam C."/>
            <person name="Daum C."/>
            <person name="Floudas D."/>
            <person name="Sun H."/>
            <person name="Yadav J.S."/>
            <person name="Pangilinan J."/>
            <person name="Larsson K.H."/>
            <person name="Matsuura K."/>
            <person name="Barry K."/>
            <person name="Labutti K."/>
            <person name="Kuo R."/>
            <person name="Ohm R.A."/>
            <person name="Bhattacharya S.S."/>
            <person name="Shirouzu T."/>
            <person name="Yoshinaga Y."/>
            <person name="Martin F.M."/>
            <person name="Grigoriev I.V."/>
            <person name="Hibbett D.S."/>
        </authorList>
    </citation>
    <scope>NUCLEOTIDE SEQUENCE [LARGE SCALE GENOMIC DNA]</scope>
    <source>
        <strain evidence="4 5">HHB9708</strain>
    </source>
</reference>
<evidence type="ECO:0000256" key="1">
    <source>
        <dbReference type="ARBA" id="ARBA00022741"/>
    </source>
</evidence>
<keyword evidence="1 3" id="KW-0547">Nucleotide-binding</keyword>
<accession>A0A164R3N2</accession>
<evidence type="ECO:0008006" key="6">
    <source>
        <dbReference type="Google" id="ProtNLM"/>
    </source>
</evidence>
<dbReference type="InterPro" id="IPR024156">
    <property type="entry name" value="Small_GTPase_ARF"/>
</dbReference>
<keyword evidence="2 3" id="KW-0342">GTP-binding</keyword>
<name>A0A164R3N2_9AGAM</name>
<dbReference type="SUPFAM" id="SSF52540">
    <property type="entry name" value="P-loop containing nucleoside triphosphate hydrolases"/>
    <property type="match status" value="1"/>
</dbReference>
<organism evidence="4 5">
    <name type="scientific">Sistotremastrum niveocremeum HHB9708</name>
    <dbReference type="NCBI Taxonomy" id="1314777"/>
    <lineage>
        <taxon>Eukaryota</taxon>
        <taxon>Fungi</taxon>
        <taxon>Dikarya</taxon>
        <taxon>Basidiomycota</taxon>
        <taxon>Agaricomycotina</taxon>
        <taxon>Agaricomycetes</taxon>
        <taxon>Sistotremastrales</taxon>
        <taxon>Sistotremastraceae</taxon>
        <taxon>Sertulicium</taxon>
        <taxon>Sertulicium niveocremeum</taxon>
    </lineage>
</organism>
<keyword evidence="5" id="KW-1185">Reference proteome</keyword>
<gene>
    <name evidence="4" type="ORF">SISNIDRAFT_457727</name>
</gene>
<dbReference type="GO" id="GO:0003924">
    <property type="term" value="F:GTPase activity"/>
    <property type="evidence" value="ECO:0007669"/>
    <property type="project" value="InterPro"/>
</dbReference>
<evidence type="ECO:0000256" key="2">
    <source>
        <dbReference type="ARBA" id="ARBA00023134"/>
    </source>
</evidence>
<dbReference type="InterPro" id="IPR027417">
    <property type="entry name" value="P-loop_NTPase"/>
</dbReference>
<dbReference type="Gene3D" id="3.40.50.300">
    <property type="entry name" value="P-loop containing nucleotide triphosphate hydrolases"/>
    <property type="match status" value="1"/>
</dbReference>
<dbReference type="Pfam" id="PF00025">
    <property type="entry name" value="Arf"/>
    <property type="match status" value="1"/>
</dbReference>
<sequence length="195" mass="22083">MLKSLWDGITSYFRTPAEVVIFGPLASGKKAIKDCIAPHARYVPQNEGYNQSIYVTSDIKFVLWSQYCLLNSRFKPVWEEYLPKTPAAAILVLDVTDVEMWGTIKVGLRNLLQSDNLRQCPVLVLLNKEDIADENPNDPQLTVERVQTDLDLVALRRRAGVRSAIWRVSARSPESLKPALDWVNECIYAPVPARQ</sequence>
<feature type="binding site" evidence="3">
    <location>
        <begin position="127"/>
        <end position="130"/>
    </location>
    <ligand>
        <name>GTP</name>
        <dbReference type="ChEBI" id="CHEBI:37565"/>
    </ligand>
</feature>
<evidence type="ECO:0000313" key="5">
    <source>
        <dbReference type="Proteomes" id="UP000076722"/>
    </source>
</evidence>
<dbReference type="EMBL" id="KV419422">
    <property type="protein sequence ID" value="KZS90223.1"/>
    <property type="molecule type" value="Genomic_DNA"/>
</dbReference>
<dbReference type="PANTHER" id="PTHR11711">
    <property type="entry name" value="ADP RIBOSYLATION FACTOR-RELATED"/>
    <property type="match status" value="1"/>
</dbReference>
<dbReference type="Proteomes" id="UP000076722">
    <property type="component" value="Unassembled WGS sequence"/>
</dbReference>
<dbReference type="STRING" id="1314777.A0A164R3N2"/>
<dbReference type="InterPro" id="IPR006689">
    <property type="entry name" value="Small_GTPase_ARF/SAR"/>
</dbReference>
<evidence type="ECO:0000256" key="3">
    <source>
        <dbReference type="PIRSR" id="PIRSR606689-1"/>
    </source>
</evidence>
<dbReference type="AlphaFoldDB" id="A0A164R3N2"/>
<dbReference type="OrthoDB" id="2011769at2759"/>
<proteinExistence type="predicted"/>
<protein>
    <recommendedName>
        <fullName evidence="6">P-loop containing nucleoside triphosphate hydrolase protein</fullName>
    </recommendedName>
</protein>